<proteinExistence type="inferred from homology"/>
<dbReference type="InterPro" id="IPR003509">
    <property type="entry name" value="UPF0102_YraN-like"/>
</dbReference>
<reference evidence="3 4" key="1">
    <citation type="submission" date="2018-06" db="EMBL/GenBank/DDBJ databases">
        <authorList>
            <consortium name="Pathogen Informatics"/>
            <person name="Doyle S."/>
        </authorList>
    </citation>
    <scope>NUCLEOTIDE SEQUENCE [LARGE SCALE GENOMIC DNA]</scope>
    <source>
        <strain evidence="3 4">NCTC10376</strain>
    </source>
</reference>
<evidence type="ECO:0000313" key="4">
    <source>
        <dbReference type="Proteomes" id="UP000254331"/>
    </source>
</evidence>
<accession>A0A379F6Z4</accession>
<sequence length="126" mass="15384">MDDFSKSPYFLGLYYEQKALKYLRQQGLRFIARNVRYPCGEIDLIMQDNRTWVFVEVRFRYNTLLGDAISSITYPKRRRLWRTAKCWLAQRQESIETSDCRFDVCAFNQRQLIWLKNILDYTEFIR</sequence>
<dbReference type="GeneID" id="93395542"/>
<dbReference type="GO" id="GO:0003676">
    <property type="term" value="F:nucleic acid binding"/>
    <property type="evidence" value="ECO:0007669"/>
    <property type="project" value="InterPro"/>
</dbReference>
<dbReference type="EMBL" id="UGTW01000001">
    <property type="protein sequence ID" value="SUC15395.1"/>
    <property type="molecule type" value="Genomic_DNA"/>
</dbReference>
<dbReference type="AlphaFoldDB" id="A0A379F6Z4"/>
<dbReference type="InterPro" id="IPR011856">
    <property type="entry name" value="tRNA_endonuc-like_dom_sf"/>
</dbReference>
<organism evidence="3 4">
    <name type="scientific">Proteus vulgaris</name>
    <dbReference type="NCBI Taxonomy" id="585"/>
    <lineage>
        <taxon>Bacteria</taxon>
        <taxon>Pseudomonadati</taxon>
        <taxon>Pseudomonadota</taxon>
        <taxon>Gammaproteobacteria</taxon>
        <taxon>Enterobacterales</taxon>
        <taxon>Morganellaceae</taxon>
        <taxon>Proteus</taxon>
    </lineage>
</organism>
<name>A0A379F6Z4_PROVU</name>
<dbReference type="OrthoDB" id="9794876at2"/>
<dbReference type="RefSeq" id="WP_036933028.1">
    <property type="nucleotide sequence ID" value="NZ_CABMNT010000002.1"/>
</dbReference>
<dbReference type="InterPro" id="IPR011335">
    <property type="entry name" value="Restrct_endonuc-II-like"/>
</dbReference>
<dbReference type="Gene3D" id="3.40.1350.10">
    <property type="match status" value="1"/>
</dbReference>
<gene>
    <name evidence="3" type="ORF">NCTC10376_01238</name>
</gene>
<dbReference type="NCBIfam" id="TIGR00252">
    <property type="entry name" value="YraN family protein"/>
    <property type="match status" value="1"/>
</dbReference>
<dbReference type="Proteomes" id="UP000254331">
    <property type="component" value="Unassembled WGS sequence"/>
</dbReference>
<protein>
    <recommendedName>
        <fullName evidence="2">UPF0102 protein NCTC10376_01238</fullName>
    </recommendedName>
</protein>
<dbReference type="HAMAP" id="MF_00048">
    <property type="entry name" value="UPF0102"/>
    <property type="match status" value="1"/>
</dbReference>
<dbReference type="SUPFAM" id="SSF52980">
    <property type="entry name" value="Restriction endonuclease-like"/>
    <property type="match status" value="1"/>
</dbReference>
<evidence type="ECO:0000313" key="3">
    <source>
        <dbReference type="EMBL" id="SUC15395.1"/>
    </source>
</evidence>
<dbReference type="PANTHER" id="PTHR34039">
    <property type="entry name" value="UPF0102 PROTEIN YRAN"/>
    <property type="match status" value="1"/>
</dbReference>
<evidence type="ECO:0000256" key="2">
    <source>
        <dbReference type="HAMAP-Rule" id="MF_00048"/>
    </source>
</evidence>
<dbReference type="NCBIfam" id="NF009150">
    <property type="entry name" value="PRK12497.1-3"/>
    <property type="match status" value="1"/>
</dbReference>
<dbReference type="CDD" id="cd20736">
    <property type="entry name" value="PoNe_Nuclease"/>
    <property type="match status" value="1"/>
</dbReference>
<evidence type="ECO:0000256" key="1">
    <source>
        <dbReference type="ARBA" id="ARBA00006738"/>
    </source>
</evidence>
<comment type="similarity">
    <text evidence="1 2">Belongs to the UPF0102 family.</text>
</comment>
<dbReference type="Pfam" id="PF02021">
    <property type="entry name" value="UPF0102"/>
    <property type="match status" value="1"/>
</dbReference>
<dbReference type="PANTHER" id="PTHR34039:SF1">
    <property type="entry name" value="UPF0102 PROTEIN YRAN"/>
    <property type="match status" value="1"/>
</dbReference>